<dbReference type="Gene3D" id="3.30.565.10">
    <property type="entry name" value="Histidine kinase-like ATPase, C-terminal domain"/>
    <property type="match status" value="1"/>
</dbReference>
<evidence type="ECO:0000259" key="14">
    <source>
        <dbReference type="PROSITE" id="PS50109"/>
    </source>
</evidence>
<evidence type="ECO:0000256" key="13">
    <source>
        <dbReference type="SAM" id="Phobius"/>
    </source>
</evidence>
<evidence type="ECO:0000256" key="9">
    <source>
        <dbReference type="ARBA" id="ARBA00022840"/>
    </source>
</evidence>
<dbReference type="CDD" id="cd00075">
    <property type="entry name" value="HATPase"/>
    <property type="match status" value="1"/>
</dbReference>
<comment type="catalytic activity">
    <reaction evidence="1">
        <text>ATP + protein L-histidine = ADP + protein N-phospho-L-histidine.</text>
        <dbReference type="EC" id="2.7.13.3"/>
    </reaction>
</comment>
<proteinExistence type="predicted"/>
<organism evidence="15 16">
    <name type="scientific">Candidatus Campbellbacteria bacterium RIFOXYC2_FULL_35_25</name>
    <dbReference type="NCBI Taxonomy" id="1797582"/>
    <lineage>
        <taxon>Bacteria</taxon>
        <taxon>Candidatus Campbelliibacteriota</taxon>
    </lineage>
</organism>
<keyword evidence="6" id="KW-0808">Transferase</keyword>
<dbReference type="GO" id="GO:0000155">
    <property type="term" value="F:phosphorelay sensor kinase activity"/>
    <property type="evidence" value="ECO:0007669"/>
    <property type="project" value="InterPro"/>
</dbReference>
<evidence type="ECO:0000256" key="3">
    <source>
        <dbReference type="ARBA" id="ARBA00012438"/>
    </source>
</evidence>
<protein>
    <recommendedName>
        <fullName evidence="3">histidine kinase</fullName>
        <ecNumber evidence="3">2.7.13.3</ecNumber>
    </recommendedName>
</protein>
<dbReference type="PANTHER" id="PTHR43711">
    <property type="entry name" value="TWO-COMPONENT HISTIDINE KINASE"/>
    <property type="match status" value="1"/>
</dbReference>
<sequence length="528" mass="60795">MTLFGITSIITFFTSIGFGLIVYSSNRRSKLNKSWLILSIFIAFWSIFLYKGAYSQTENSALLWLYCLDFTAIFIPILYLNFIFNFLEIKKTNFKKAVLFLTGLLAIFSFSPLFKLGVVKTFDFYWVDPGKYYFLFPTFFIIIIIISLLYLIKTYLKNKKDYLYRGQIRNQIIAGFIGFSGGITNFFPQLFNIYPFGNYFIILYVFFVSYAILKYKFLNTKIISAQLFSGAMALIFLFNFLKPTNSVDEWMINFALFVMMVIFVVLLNRSIFKEIQAKRKIELLAEELEKANIRLKKLDQQKSDFVSVASHQLRAPIASIKGYSSMVMEGSYGPTSEKISEIIKRIFQSSSNLAFIVDDFLNLSRIERGKIEFNFVKADIKPIVQEVVNDMKHVIEEKGLKMKFELQEGIFFSQIDPEKIRQIVTNLIDNSIKYTPKGSIHISLSKKAHKILLKIQDTGIGLPKKEAHKIFKKFIRLENANSVSVMGTGLGLYLVKEIVKAHGGKVWAESEGEGKGSTFFVQLKEEKE</sequence>
<evidence type="ECO:0000256" key="1">
    <source>
        <dbReference type="ARBA" id="ARBA00000085"/>
    </source>
</evidence>
<dbReference type="Proteomes" id="UP000179003">
    <property type="component" value="Unassembled WGS sequence"/>
</dbReference>
<dbReference type="EMBL" id="MFAE01000014">
    <property type="protein sequence ID" value="OGD66771.1"/>
    <property type="molecule type" value="Genomic_DNA"/>
</dbReference>
<dbReference type="AlphaFoldDB" id="A0A1F5EHB0"/>
<dbReference type="Pfam" id="PF00512">
    <property type="entry name" value="HisKA"/>
    <property type="match status" value="1"/>
</dbReference>
<feature type="transmembrane region" description="Helical" evidence="13">
    <location>
        <begin position="220"/>
        <end position="238"/>
    </location>
</feature>
<feature type="coiled-coil region" evidence="12">
    <location>
        <begin position="274"/>
        <end position="301"/>
    </location>
</feature>
<evidence type="ECO:0000256" key="11">
    <source>
        <dbReference type="ARBA" id="ARBA00023136"/>
    </source>
</evidence>
<dbReference type="PRINTS" id="PR00344">
    <property type="entry name" value="BCTRLSENSOR"/>
</dbReference>
<dbReference type="Pfam" id="PF16927">
    <property type="entry name" value="HisKA_7TM"/>
    <property type="match status" value="1"/>
</dbReference>
<feature type="transmembrane region" description="Helical" evidence="13">
    <location>
        <begin position="134"/>
        <end position="152"/>
    </location>
</feature>
<feature type="domain" description="Histidine kinase" evidence="14">
    <location>
        <begin position="308"/>
        <end position="527"/>
    </location>
</feature>
<dbReference type="InterPro" id="IPR050736">
    <property type="entry name" value="Sensor_HK_Regulatory"/>
</dbReference>
<dbReference type="InterPro" id="IPR003594">
    <property type="entry name" value="HATPase_dom"/>
</dbReference>
<evidence type="ECO:0000256" key="5">
    <source>
        <dbReference type="ARBA" id="ARBA00022553"/>
    </source>
</evidence>
<gene>
    <name evidence="15" type="ORF">A2442_01450</name>
</gene>
<keyword evidence="4" id="KW-1003">Cell membrane</keyword>
<feature type="transmembrane region" description="Helical" evidence="13">
    <location>
        <begin position="63"/>
        <end position="84"/>
    </location>
</feature>
<evidence type="ECO:0000256" key="12">
    <source>
        <dbReference type="SAM" id="Coils"/>
    </source>
</evidence>
<dbReference type="InterPro" id="IPR036890">
    <property type="entry name" value="HATPase_C_sf"/>
</dbReference>
<comment type="subcellular location">
    <subcellularLocation>
        <location evidence="2">Cell membrane</location>
    </subcellularLocation>
</comment>
<dbReference type="InterPro" id="IPR031621">
    <property type="entry name" value="HisKA_7TM"/>
</dbReference>
<dbReference type="CDD" id="cd00082">
    <property type="entry name" value="HisKA"/>
    <property type="match status" value="1"/>
</dbReference>
<dbReference type="EC" id="2.7.13.3" evidence="3"/>
<keyword evidence="12" id="KW-0175">Coiled coil</keyword>
<feature type="transmembrane region" description="Helical" evidence="13">
    <location>
        <begin position="6"/>
        <end position="23"/>
    </location>
</feature>
<feature type="transmembrane region" description="Helical" evidence="13">
    <location>
        <begin position="196"/>
        <end position="213"/>
    </location>
</feature>
<evidence type="ECO:0000256" key="10">
    <source>
        <dbReference type="ARBA" id="ARBA00023012"/>
    </source>
</evidence>
<keyword evidence="13" id="KW-1133">Transmembrane helix</keyword>
<dbReference type="PROSITE" id="PS50109">
    <property type="entry name" value="HIS_KIN"/>
    <property type="match status" value="1"/>
</dbReference>
<dbReference type="InterPro" id="IPR003661">
    <property type="entry name" value="HisK_dim/P_dom"/>
</dbReference>
<dbReference type="Gene3D" id="1.10.287.130">
    <property type="match status" value="1"/>
</dbReference>
<evidence type="ECO:0000313" key="15">
    <source>
        <dbReference type="EMBL" id="OGD66771.1"/>
    </source>
</evidence>
<keyword evidence="13" id="KW-0812">Transmembrane</keyword>
<name>A0A1F5EHB0_9BACT</name>
<dbReference type="InterPro" id="IPR005467">
    <property type="entry name" value="His_kinase_dom"/>
</dbReference>
<dbReference type="InterPro" id="IPR004358">
    <property type="entry name" value="Sig_transdc_His_kin-like_C"/>
</dbReference>
<evidence type="ECO:0000256" key="4">
    <source>
        <dbReference type="ARBA" id="ARBA00022475"/>
    </source>
</evidence>
<comment type="caution">
    <text evidence="15">The sequence shown here is derived from an EMBL/GenBank/DDBJ whole genome shotgun (WGS) entry which is preliminary data.</text>
</comment>
<keyword evidence="7" id="KW-0547">Nucleotide-binding</keyword>
<dbReference type="SMART" id="SM00387">
    <property type="entry name" value="HATPase_c"/>
    <property type="match status" value="1"/>
</dbReference>
<keyword evidence="10" id="KW-0902">Two-component regulatory system</keyword>
<evidence type="ECO:0000256" key="2">
    <source>
        <dbReference type="ARBA" id="ARBA00004236"/>
    </source>
</evidence>
<feature type="transmembrane region" description="Helical" evidence="13">
    <location>
        <begin position="172"/>
        <end position="190"/>
    </location>
</feature>
<evidence type="ECO:0000256" key="8">
    <source>
        <dbReference type="ARBA" id="ARBA00022777"/>
    </source>
</evidence>
<dbReference type="GO" id="GO:0005524">
    <property type="term" value="F:ATP binding"/>
    <property type="evidence" value="ECO:0007669"/>
    <property type="project" value="UniProtKB-KW"/>
</dbReference>
<feature type="transmembrane region" description="Helical" evidence="13">
    <location>
        <begin position="35"/>
        <end position="51"/>
    </location>
</feature>
<dbReference type="PANTHER" id="PTHR43711:SF31">
    <property type="entry name" value="HISTIDINE KINASE"/>
    <property type="match status" value="1"/>
</dbReference>
<dbReference type="SUPFAM" id="SSF55874">
    <property type="entry name" value="ATPase domain of HSP90 chaperone/DNA topoisomerase II/histidine kinase"/>
    <property type="match status" value="1"/>
</dbReference>
<dbReference type="STRING" id="1797582.A2442_01450"/>
<dbReference type="SUPFAM" id="SSF47384">
    <property type="entry name" value="Homodimeric domain of signal transducing histidine kinase"/>
    <property type="match status" value="1"/>
</dbReference>
<keyword evidence="9" id="KW-0067">ATP-binding</keyword>
<accession>A0A1F5EHB0</accession>
<keyword evidence="5" id="KW-0597">Phosphoprotein</keyword>
<dbReference type="Pfam" id="PF02518">
    <property type="entry name" value="HATPase_c"/>
    <property type="match status" value="1"/>
</dbReference>
<evidence type="ECO:0000256" key="6">
    <source>
        <dbReference type="ARBA" id="ARBA00022679"/>
    </source>
</evidence>
<evidence type="ECO:0000313" key="16">
    <source>
        <dbReference type="Proteomes" id="UP000179003"/>
    </source>
</evidence>
<dbReference type="FunFam" id="3.30.565.10:FF:000023">
    <property type="entry name" value="PAS domain-containing sensor histidine kinase"/>
    <property type="match status" value="1"/>
</dbReference>
<keyword evidence="11 13" id="KW-0472">Membrane</keyword>
<dbReference type="SMART" id="SM00388">
    <property type="entry name" value="HisKA"/>
    <property type="match status" value="1"/>
</dbReference>
<feature type="transmembrane region" description="Helical" evidence="13">
    <location>
        <begin position="250"/>
        <end position="272"/>
    </location>
</feature>
<reference evidence="15 16" key="1">
    <citation type="journal article" date="2016" name="Nat. Commun.">
        <title>Thousands of microbial genomes shed light on interconnected biogeochemical processes in an aquifer system.</title>
        <authorList>
            <person name="Anantharaman K."/>
            <person name="Brown C.T."/>
            <person name="Hug L.A."/>
            <person name="Sharon I."/>
            <person name="Castelle C.J."/>
            <person name="Probst A.J."/>
            <person name="Thomas B.C."/>
            <person name="Singh A."/>
            <person name="Wilkins M.J."/>
            <person name="Karaoz U."/>
            <person name="Brodie E.L."/>
            <person name="Williams K.H."/>
            <person name="Hubbard S.S."/>
            <person name="Banfield J.F."/>
        </authorList>
    </citation>
    <scope>NUCLEOTIDE SEQUENCE [LARGE SCALE GENOMIC DNA]</scope>
</reference>
<keyword evidence="8" id="KW-0418">Kinase</keyword>
<evidence type="ECO:0000256" key="7">
    <source>
        <dbReference type="ARBA" id="ARBA00022741"/>
    </source>
</evidence>
<dbReference type="InterPro" id="IPR036097">
    <property type="entry name" value="HisK_dim/P_sf"/>
</dbReference>
<feature type="transmembrane region" description="Helical" evidence="13">
    <location>
        <begin position="96"/>
        <end position="114"/>
    </location>
</feature>
<dbReference type="GO" id="GO:0005886">
    <property type="term" value="C:plasma membrane"/>
    <property type="evidence" value="ECO:0007669"/>
    <property type="project" value="UniProtKB-SubCell"/>
</dbReference>